<dbReference type="PANTHER" id="PTHR31151">
    <property type="entry name" value="PROLINE-TRNA LIGASE (DUF1680)"/>
    <property type="match status" value="1"/>
</dbReference>
<reference evidence="3 4" key="1">
    <citation type="journal article" date="2019" name="Gut">
        <title>Antibiotics-induced monodominance of a novel gut bacterial order.</title>
        <authorList>
            <person name="Hildebrand F."/>
            <person name="Moitinho-Silva L."/>
            <person name="Blasche S."/>
            <person name="Jahn M.T."/>
            <person name="Gossmann T.I."/>
            <person name="Heuerta-Cepas J."/>
            <person name="Hercog R."/>
            <person name="Luetge M."/>
            <person name="Bahram M."/>
            <person name="Pryszlak A."/>
            <person name="Alves R.J."/>
            <person name="Waszak S.M."/>
            <person name="Zhu A."/>
            <person name="Ye L."/>
            <person name="Costea P.I."/>
            <person name="Aalvink S."/>
            <person name="Belzer C."/>
            <person name="Forslund S.K."/>
            <person name="Sunagawa S."/>
            <person name="Hentschel U."/>
            <person name="Merten C."/>
            <person name="Patil K.R."/>
            <person name="Benes V."/>
            <person name="Bork P."/>
        </authorList>
    </citation>
    <scope>NUCLEOTIDE SEQUENCE [LARGE SCALE GENOMIC DNA]</scope>
    <source>
        <strain evidence="3 4">HDS1380</strain>
    </source>
</reference>
<evidence type="ECO:0008006" key="5">
    <source>
        <dbReference type="Google" id="ProtNLM"/>
    </source>
</evidence>
<protein>
    <recommendedName>
        <fullName evidence="5">Glycoside hydrolase family 127 protein</fullName>
    </recommendedName>
</protein>
<evidence type="ECO:0000259" key="2">
    <source>
        <dbReference type="Pfam" id="PF20736"/>
    </source>
</evidence>
<keyword evidence="4" id="KW-1185">Reference proteome</keyword>
<evidence type="ECO:0000259" key="1">
    <source>
        <dbReference type="Pfam" id="PF07944"/>
    </source>
</evidence>
<comment type="caution">
    <text evidence="3">The sequence shown here is derived from an EMBL/GenBank/DDBJ whole genome shotgun (WGS) entry which is preliminary data.</text>
</comment>
<dbReference type="InterPro" id="IPR012878">
    <property type="entry name" value="Beta-AFase-like_GH127_cat"/>
</dbReference>
<organism evidence="3 4">
    <name type="scientific">Candidatus Borkfalkia ceftriaxoniphila</name>
    <dbReference type="NCBI Taxonomy" id="2508949"/>
    <lineage>
        <taxon>Bacteria</taxon>
        <taxon>Bacillati</taxon>
        <taxon>Bacillota</taxon>
        <taxon>Clostridia</taxon>
        <taxon>Christensenellales</taxon>
        <taxon>Christensenellaceae</taxon>
        <taxon>Candidatus Borkfalkia</taxon>
    </lineage>
</organism>
<dbReference type="OrthoDB" id="9757939at2"/>
<feature type="domain" description="Non-reducing end beta-L-arabinofuranosidase-like GH127 middle" evidence="2">
    <location>
        <begin position="434"/>
        <end position="522"/>
    </location>
</feature>
<sequence length="609" mass="69243">MRDNIISKVDIIQIRPTEGKMDFQDYDKPAGKLIAFGYADVKVSEGAFFEAYEECYRYYMAISVDDMLFELRKRVGIANPPAAKTLAGEKGTWYGLGGNVLGQWLQAYARFYAATKRQEVKDKADALVAGLREVTGRDAQLGDGLFMYFLEKYVRGFLDCYVYCENEDAFAMAQSFVRMAMGSPVYTAAKKRLGDNGTMPVPAEIEWYTISESLYRYADIAELRNEREEAEKVRAFAKGFEYPQFWDIFYEGKNLFDYSPLAGQNTAYFHSYSHLNSFNSAAYAYQKSQDPYYLKSIVNFYRFMREKQELMTGGYGPHLEWLMPRTGMINALEFFHDSFETQCCSYAVYRLSDWLMEVTGDAAYGNWPEKLLYNATLASIPMDEAGHVQYYSDLNTDHACKHLHENTWTCCTGTRPLLMNELLRSVYFHRGNDLYVNLYIPSSLDFCGMRVRLKSEYPRGGRVTLCVEKGAGKRKIAFRRPESAASFSVHINGREEKCPVRDGWIFVERAFADGDEIALDLETMPVWSRLEVFGEGVAGLCCGPVALASASSADEVLSALDVGKEAAPQLEKIGPLQYRAKGSDVLFTPYMDYPKGEIYRAYFRYGGKA</sequence>
<gene>
    <name evidence="3" type="ORF">ESZ91_06505</name>
</gene>
<dbReference type="Proteomes" id="UP000291269">
    <property type="component" value="Unassembled WGS sequence"/>
</dbReference>
<dbReference type="PANTHER" id="PTHR31151:SF0">
    <property type="entry name" value="PROLINE-TRNA LIGASE (DUF1680)"/>
    <property type="match status" value="1"/>
</dbReference>
<dbReference type="AlphaFoldDB" id="A0A4Q2KDG2"/>
<dbReference type="Pfam" id="PF20736">
    <property type="entry name" value="Glyco_hydro127M"/>
    <property type="match status" value="1"/>
</dbReference>
<dbReference type="InterPro" id="IPR049046">
    <property type="entry name" value="Beta-AFase-like_GH127_middle"/>
</dbReference>
<evidence type="ECO:0000313" key="3">
    <source>
        <dbReference type="EMBL" id="RXZ62037.1"/>
    </source>
</evidence>
<dbReference type="EMBL" id="SDOZ01000002">
    <property type="protein sequence ID" value="RXZ62037.1"/>
    <property type="molecule type" value="Genomic_DNA"/>
</dbReference>
<name>A0A4Q2KDG2_9FIRM</name>
<evidence type="ECO:0000313" key="4">
    <source>
        <dbReference type="Proteomes" id="UP000291269"/>
    </source>
</evidence>
<feature type="domain" description="Non-reducing end beta-L-arabinofuranosidase-like GH127 catalytic" evidence="1">
    <location>
        <begin position="40"/>
        <end position="414"/>
    </location>
</feature>
<proteinExistence type="predicted"/>
<accession>A0A4Q2KDG2</accession>
<dbReference type="Pfam" id="PF07944">
    <property type="entry name" value="Beta-AFase-like_GH127_cat"/>
    <property type="match status" value="1"/>
</dbReference>